<dbReference type="InterPro" id="IPR013087">
    <property type="entry name" value="Znf_C2H2_type"/>
</dbReference>
<evidence type="ECO:0000313" key="5">
    <source>
        <dbReference type="WormBase" id="SRAE_2000166400"/>
    </source>
</evidence>
<organism evidence="2">
    <name type="scientific">Strongyloides ratti</name>
    <name type="common">Parasitic roundworm</name>
    <dbReference type="NCBI Taxonomy" id="34506"/>
    <lineage>
        <taxon>Eukaryota</taxon>
        <taxon>Metazoa</taxon>
        <taxon>Ecdysozoa</taxon>
        <taxon>Nematoda</taxon>
        <taxon>Chromadorea</taxon>
        <taxon>Rhabditida</taxon>
        <taxon>Tylenchina</taxon>
        <taxon>Panagrolaimomorpha</taxon>
        <taxon>Strongyloidoidea</taxon>
        <taxon>Strongyloididae</taxon>
        <taxon>Strongyloides</taxon>
    </lineage>
</organism>
<evidence type="ECO:0000259" key="1">
    <source>
        <dbReference type="PROSITE" id="PS00028"/>
    </source>
</evidence>
<keyword evidence="3" id="KW-1185">Reference proteome</keyword>
<sequence>MPISGKEPHKKIPFISPMVRVSNLKNDAKEFIKKKCIECGERFDSTIKYQEHLVVHDLVNLCYTIVSDEKITGRSVPKLDMSCNSL</sequence>
<name>A0A090MYD6_STRRB</name>
<dbReference type="EMBL" id="LN609529">
    <property type="protein sequence ID" value="CEF66999.1"/>
    <property type="molecule type" value="Genomic_DNA"/>
</dbReference>
<dbReference type="OrthoDB" id="5821559at2759"/>
<reference evidence="2 3" key="1">
    <citation type="submission" date="2014-09" db="EMBL/GenBank/DDBJ databases">
        <authorList>
            <person name="Martin A.A."/>
        </authorList>
    </citation>
    <scope>NUCLEOTIDE SEQUENCE</scope>
    <source>
        <strain evidence="3">ED321</strain>
        <strain evidence="2">ED321 Heterogonic</strain>
    </source>
</reference>
<dbReference type="WormBase" id="SRAE_2000166400">
    <property type="protein sequence ID" value="SRP03715"/>
    <property type="gene ID" value="WBGene00261870"/>
</dbReference>
<dbReference type="GeneID" id="36379364"/>
<dbReference type="RefSeq" id="XP_024506199.1">
    <property type="nucleotide sequence ID" value="XM_024652643.1"/>
</dbReference>
<evidence type="ECO:0000313" key="3">
    <source>
        <dbReference type="Proteomes" id="UP000035682"/>
    </source>
</evidence>
<gene>
    <name evidence="2 4 5" type="ORF">SRAE_2000166400</name>
</gene>
<evidence type="ECO:0000313" key="2">
    <source>
        <dbReference type="EMBL" id="CEF66999.1"/>
    </source>
</evidence>
<dbReference type="PROSITE" id="PS00028">
    <property type="entry name" value="ZINC_FINGER_C2H2_1"/>
    <property type="match status" value="1"/>
</dbReference>
<evidence type="ECO:0000313" key="4">
    <source>
        <dbReference type="WBParaSite" id="SRAE_2000166400.1"/>
    </source>
</evidence>
<dbReference type="AlphaFoldDB" id="A0A090MYD6"/>
<dbReference type="Proteomes" id="UP000035682">
    <property type="component" value="Unplaced"/>
</dbReference>
<reference evidence="4" key="2">
    <citation type="submission" date="2020-12" db="UniProtKB">
        <authorList>
            <consortium name="WormBaseParasite"/>
        </authorList>
    </citation>
    <scope>IDENTIFICATION</scope>
</reference>
<dbReference type="WBParaSite" id="SRAE_2000166400.1">
    <property type="protein sequence ID" value="SRAE_2000166400.1"/>
    <property type="gene ID" value="WBGene00261870"/>
</dbReference>
<dbReference type="CTD" id="36379364"/>
<proteinExistence type="predicted"/>
<protein>
    <submittedName>
        <fullName evidence="2 4">Zinc finger, C2H2 domain-containing protein</fullName>
    </submittedName>
</protein>
<feature type="domain" description="C2H2-type" evidence="1">
    <location>
        <begin position="36"/>
        <end position="56"/>
    </location>
</feature>
<accession>A0A090MYD6</accession>